<name>A0ABM7PNL8_9BACT</name>
<evidence type="ECO:0000256" key="1">
    <source>
        <dbReference type="SAM" id="SignalP"/>
    </source>
</evidence>
<organism evidence="2 3">
    <name type="scientific">Desulfoluna limicola</name>
    <dbReference type="NCBI Taxonomy" id="2810562"/>
    <lineage>
        <taxon>Bacteria</taxon>
        <taxon>Pseudomonadati</taxon>
        <taxon>Thermodesulfobacteriota</taxon>
        <taxon>Desulfobacteria</taxon>
        <taxon>Desulfobacterales</taxon>
        <taxon>Desulfolunaceae</taxon>
        <taxon>Desulfoluna</taxon>
    </lineage>
</organism>
<feature type="signal peptide" evidence="1">
    <location>
        <begin position="1"/>
        <end position="22"/>
    </location>
</feature>
<proteinExistence type="predicted"/>
<evidence type="ECO:0000313" key="3">
    <source>
        <dbReference type="Proteomes" id="UP001320148"/>
    </source>
</evidence>
<sequence>MKFVRVVLTLGLLFAMASPALAHRINIFALDEGGEVYTESTFAGKRPVKKGTVRVFNADGTLLLTKETDEKGICTFPRPEPGILTVEVDAGQGHKNRWELDAVEGGAVSAEPAVAEPVLSTPKAPAVTGLSPSDWQQMEQVVDAAVAKALHQAKEETRLQDIVGGLGYIVGLFGFAAWGRSRREAA</sequence>
<dbReference type="EMBL" id="AP024488">
    <property type="protein sequence ID" value="BCS98887.1"/>
    <property type="molecule type" value="Genomic_DNA"/>
</dbReference>
<keyword evidence="3" id="KW-1185">Reference proteome</keyword>
<protein>
    <recommendedName>
        <fullName evidence="4">Nickel transport protein</fullName>
    </recommendedName>
</protein>
<dbReference type="RefSeq" id="WP_236890251.1">
    <property type="nucleotide sequence ID" value="NZ_AP024488.1"/>
</dbReference>
<keyword evidence="1" id="KW-0732">Signal</keyword>
<evidence type="ECO:0000313" key="2">
    <source>
        <dbReference type="EMBL" id="BCS98887.1"/>
    </source>
</evidence>
<reference evidence="2 3" key="1">
    <citation type="submission" date="2021-02" db="EMBL/GenBank/DDBJ databases">
        <title>Complete genome of Desulfoluna sp. strain ASN36.</title>
        <authorList>
            <person name="Takahashi A."/>
            <person name="Kojima H."/>
            <person name="Fukui M."/>
        </authorList>
    </citation>
    <scope>NUCLEOTIDE SEQUENCE [LARGE SCALE GENOMIC DNA]</scope>
    <source>
        <strain evidence="2 3">ASN36</strain>
    </source>
</reference>
<evidence type="ECO:0008006" key="4">
    <source>
        <dbReference type="Google" id="ProtNLM"/>
    </source>
</evidence>
<gene>
    <name evidence="2" type="ORF">DSLASN_45190</name>
</gene>
<accession>A0ABM7PNL8</accession>
<dbReference type="Proteomes" id="UP001320148">
    <property type="component" value="Chromosome"/>
</dbReference>
<feature type="chain" id="PRO_5045745199" description="Nickel transport protein" evidence="1">
    <location>
        <begin position="23"/>
        <end position="186"/>
    </location>
</feature>